<protein>
    <submittedName>
        <fullName evidence="1">Uncharacterized protein</fullName>
    </submittedName>
</protein>
<sequence>MPPVPSSNSGTFLRCRCHPIHRFLLQTTLTTIEALVEDGTYGKHGDFPLSKLLAMEELNLDYSKVGALSRRCRGR</sequence>
<organism evidence="1">
    <name type="scientific">Eucalyptus grandis</name>
    <name type="common">Flooded gum</name>
    <dbReference type="NCBI Taxonomy" id="71139"/>
    <lineage>
        <taxon>Eukaryota</taxon>
        <taxon>Viridiplantae</taxon>
        <taxon>Streptophyta</taxon>
        <taxon>Embryophyta</taxon>
        <taxon>Tracheophyta</taxon>
        <taxon>Spermatophyta</taxon>
        <taxon>Magnoliopsida</taxon>
        <taxon>eudicotyledons</taxon>
        <taxon>Gunneridae</taxon>
        <taxon>Pentapetalae</taxon>
        <taxon>rosids</taxon>
        <taxon>malvids</taxon>
        <taxon>Myrtales</taxon>
        <taxon>Myrtaceae</taxon>
        <taxon>Myrtoideae</taxon>
        <taxon>Eucalypteae</taxon>
        <taxon>Eucalyptus</taxon>
    </lineage>
</organism>
<dbReference type="Gramene" id="KCW82640">
    <property type="protein sequence ID" value="KCW82640"/>
    <property type="gene ID" value="EUGRSUZ_C04024"/>
</dbReference>
<accession>A0A059CXF2</accession>
<reference evidence="1" key="1">
    <citation type="submission" date="2013-07" db="EMBL/GenBank/DDBJ databases">
        <title>The genome of Eucalyptus grandis.</title>
        <authorList>
            <person name="Schmutz J."/>
            <person name="Hayes R."/>
            <person name="Myburg A."/>
            <person name="Tuskan G."/>
            <person name="Grattapaglia D."/>
            <person name="Rokhsar D.S."/>
        </authorList>
    </citation>
    <scope>NUCLEOTIDE SEQUENCE</scope>
    <source>
        <tissue evidence="1">Leaf extractions</tissue>
    </source>
</reference>
<name>A0A059CXF2_EUCGR</name>
<gene>
    <name evidence="1" type="ORF">EUGRSUZ_C04024</name>
</gene>
<proteinExistence type="predicted"/>
<dbReference type="InParanoid" id="A0A059CXF2"/>
<evidence type="ECO:0000313" key="1">
    <source>
        <dbReference type="EMBL" id="KCW82640.1"/>
    </source>
</evidence>
<dbReference type="EMBL" id="KK198755">
    <property type="protein sequence ID" value="KCW82640.1"/>
    <property type="molecule type" value="Genomic_DNA"/>
</dbReference>
<dbReference type="AlphaFoldDB" id="A0A059CXF2"/>